<dbReference type="GO" id="GO:0005741">
    <property type="term" value="C:mitochondrial outer membrane"/>
    <property type="evidence" value="ECO:0007669"/>
    <property type="project" value="TreeGrafter"/>
</dbReference>
<dbReference type="GO" id="GO:0000253">
    <property type="term" value="F:3-beta-hydroxysteroid 3-dehydrogenase (NADP+) activity"/>
    <property type="evidence" value="ECO:0007669"/>
    <property type="project" value="UniProtKB-EC"/>
</dbReference>
<dbReference type="EMBL" id="KN837712">
    <property type="protein sequence ID" value="KIJ23344.1"/>
    <property type="molecule type" value="Genomic_DNA"/>
</dbReference>
<feature type="non-terminal residue" evidence="9">
    <location>
        <position position="341"/>
    </location>
</feature>
<dbReference type="GO" id="GO:0006694">
    <property type="term" value="P:steroid biosynthetic process"/>
    <property type="evidence" value="ECO:0007669"/>
    <property type="project" value="UniProtKB-KW"/>
</dbReference>
<dbReference type="SUPFAM" id="SSF51735">
    <property type="entry name" value="NAD(P)-binding Rossmann-fold domains"/>
    <property type="match status" value="1"/>
</dbReference>
<evidence type="ECO:0000256" key="8">
    <source>
        <dbReference type="ARBA" id="ARBA00023621"/>
    </source>
</evidence>
<evidence type="ECO:0000313" key="11">
    <source>
        <dbReference type="Proteomes" id="UP000054279"/>
    </source>
</evidence>
<evidence type="ECO:0000256" key="5">
    <source>
        <dbReference type="ARBA" id="ARBA00023098"/>
    </source>
</evidence>
<evidence type="ECO:0000256" key="7">
    <source>
        <dbReference type="ARBA" id="ARBA00023593"/>
    </source>
</evidence>
<dbReference type="Gene3D" id="3.40.50.720">
    <property type="entry name" value="NAD(P)-binding Rossmann-like Domain"/>
    <property type="match status" value="1"/>
</dbReference>
<dbReference type="InterPro" id="IPR036291">
    <property type="entry name" value="NAD(P)-bd_dom_sf"/>
</dbReference>
<evidence type="ECO:0000313" key="9">
    <source>
        <dbReference type="EMBL" id="KIJ23344.1"/>
    </source>
</evidence>
<name>A0A0C9TNA3_SPHS4</name>
<dbReference type="PANTHER" id="PTHR43647">
    <property type="entry name" value="DEHYDROGENASE"/>
    <property type="match status" value="1"/>
</dbReference>
<dbReference type="EC" id="1.1.1.270" evidence="8"/>
<keyword evidence="4" id="KW-0560">Oxidoreductase</keyword>
<dbReference type="PANTHER" id="PTHR43647:SF1">
    <property type="entry name" value="3-KETO-STEROID REDUCTASE ERG27"/>
    <property type="match status" value="1"/>
</dbReference>
<reference evidence="9 11" key="1">
    <citation type="submission" date="2014-06" db="EMBL/GenBank/DDBJ databases">
        <title>Evolutionary Origins and Diversification of the Mycorrhizal Mutualists.</title>
        <authorList>
            <consortium name="DOE Joint Genome Institute"/>
            <consortium name="Mycorrhizal Genomics Consortium"/>
            <person name="Kohler A."/>
            <person name="Kuo A."/>
            <person name="Nagy L.G."/>
            <person name="Floudas D."/>
            <person name="Copeland A."/>
            <person name="Barry K.W."/>
            <person name="Cichocki N."/>
            <person name="Veneault-Fourrey C."/>
            <person name="LaButti K."/>
            <person name="Lindquist E.A."/>
            <person name="Lipzen A."/>
            <person name="Lundell T."/>
            <person name="Morin E."/>
            <person name="Murat C."/>
            <person name="Riley R."/>
            <person name="Ohm R."/>
            <person name="Sun H."/>
            <person name="Tunlid A."/>
            <person name="Henrissat B."/>
            <person name="Grigoriev I.V."/>
            <person name="Hibbett D.S."/>
            <person name="Martin F."/>
        </authorList>
    </citation>
    <scope>NUCLEOTIDE SEQUENCE [LARGE SCALE GENOMIC DNA]</scope>
    <source>
        <strain evidence="9 11">SS14</strain>
    </source>
</reference>
<keyword evidence="5" id="KW-0443">Lipid metabolism</keyword>
<dbReference type="AlphaFoldDB" id="A0A0C9TNA3"/>
<dbReference type="HOGENOM" id="CLU_029944_0_0_1"/>
<dbReference type="OrthoDB" id="9989144at2759"/>
<evidence type="ECO:0000313" key="10">
    <source>
        <dbReference type="EMBL" id="KIJ32367.1"/>
    </source>
</evidence>
<evidence type="ECO:0000256" key="3">
    <source>
        <dbReference type="ARBA" id="ARBA00022955"/>
    </source>
</evidence>
<sequence length="341" mass="37522">MAINVARPYPIIIVTGANSGVGFAVCQRLIEQLASPIPPDSLLKPSDEKSDLSCPLAPTQKLSLILACRNKGRAEKAQKLLWDALDKRIRWLKSRAGYNGHAEAFRKNLTIDFIQLDLASMDSVFSFTEEVESRYPYVSHIVMNAGFLPIIGLDYIYAIKEIFLDPARAVTQPRFMIQAEGLESPDGLGMVFQSNVLGHFSLFRELEGLLHKNPSGDSRVQWLSSLDCNAGDYDPADIQIRRGTYPYEASKFQEDLIVTALAHQAAANPPKEGEAHIQHSLSTPGICHTANTGPVLNFILELAKQASFYLARLFGSQNHPIDSYKGAVAVVYAILAPLAIL</sequence>
<protein>
    <recommendedName>
        <fullName evidence="8">3beta-hydroxysteroid 3-dehydrogenase</fullName>
        <ecNumber evidence="8">1.1.1.270</ecNumber>
    </recommendedName>
</protein>
<evidence type="ECO:0000256" key="6">
    <source>
        <dbReference type="ARBA" id="ARBA00023589"/>
    </source>
</evidence>
<dbReference type="Proteomes" id="UP000054279">
    <property type="component" value="Unassembled WGS sequence"/>
</dbReference>
<keyword evidence="3" id="KW-0752">Steroid biosynthesis</keyword>
<evidence type="ECO:0000256" key="4">
    <source>
        <dbReference type="ARBA" id="ARBA00023002"/>
    </source>
</evidence>
<gene>
    <name evidence="10" type="ORF">M422DRAFT_213917</name>
    <name evidence="9" type="ORF">M422DRAFT_217580</name>
</gene>
<dbReference type="PRINTS" id="PR00081">
    <property type="entry name" value="GDHRDH"/>
</dbReference>
<dbReference type="InterPro" id="IPR051593">
    <property type="entry name" value="Ergosterol_Biosynth_ERG27"/>
</dbReference>
<dbReference type="InterPro" id="IPR002347">
    <property type="entry name" value="SDR_fam"/>
</dbReference>
<evidence type="ECO:0000256" key="2">
    <source>
        <dbReference type="ARBA" id="ARBA00022857"/>
    </source>
</evidence>
<comment type="similarity">
    <text evidence="7">Belongs to the short-chain dehydrogenases/reductases (SDR) family. ERG27 subfamily.</text>
</comment>
<keyword evidence="2" id="KW-0521">NADP</keyword>
<proteinExistence type="inferred from homology"/>
<dbReference type="EMBL" id="KN837228">
    <property type="protein sequence ID" value="KIJ32367.1"/>
    <property type="molecule type" value="Genomic_DNA"/>
</dbReference>
<keyword evidence="1" id="KW-0444">Lipid biosynthesis</keyword>
<dbReference type="GO" id="GO:0005789">
    <property type="term" value="C:endoplasmic reticulum membrane"/>
    <property type="evidence" value="ECO:0007669"/>
    <property type="project" value="TreeGrafter"/>
</dbReference>
<evidence type="ECO:0000256" key="1">
    <source>
        <dbReference type="ARBA" id="ARBA00022516"/>
    </source>
</evidence>
<dbReference type="GO" id="GO:0005811">
    <property type="term" value="C:lipid droplet"/>
    <property type="evidence" value="ECO:0007669"/>
    <property type="project" value="TreeGrafter"/>
</dbReference>
<comment type="pathway">
    <text evidence="6">Steroid biosynthesis; zymosterol biosynthesis; zymosterol from lanosterol: step 5/6.</text>
</comment>
<accession>A0A0C9TNA3</accession>
<keyword evidence="11" id="KW-1185">Reference proteome</keyword>
<organism evidence="9 11">
    <name type="scientific">Sphaerobolus stellatus (strain SS14)</name>
    <dbReference type="NCBI Taxonomy" id="990650"/>
    <lineage>
        <taxon>Eukaryota</taxon>
        <taxon>Fungi</taxon>
        <taxon>Dikarya</taxon>
        <taxon>Basidiomycota</taxon>
        <taxon>Agaricomycotina</taxon>
        <taxon>Agaricomycetes</taxon>
        <taxon>Phallomycetidae</taxon>
        <taxon>Geastrales</taxon>
        <taxon>Sphaerobolaceae</taxon>
        <taxon>Sphaerobolus</taxon>
    </lineage>
</organism>